<evidence type="ECO:0000313" key="7">
    <source>
        <dbReference type="Proteomes" id="UP001595912"/>
    </source>
</evidence>
<dbReference type="Pfam" id="PF00072">
    <property type="entry name" value="Response_reg"/>
    <property type="match status" value="1"/>
</dbReference>
<name>A0ABV9WHK1_9ACTN</name>
<dbReference type="InterPro" id="IPR058245">
    <property type="entry name" value="NreC/VraR/RcsB-like_REC"/>
</dbReference>
<feature type="modified residue" description="4-aspartylphosphate" evidence="3">
    <location>
        <position position="54"/>
    </location>
</feature>
<dbReference type="Proteomes" id="UP001595912">
    <property type="component" value="Unassembled WGS sequence"/>
</dbReference>
<dbReference type="InterPro" id="IPR011006">
    <property type="entry name" value="CheY-like_superfamily"/>
</dbReference>
<evidence type="ECO:0000259" key="5">
    <source>
        <dbReference type="PROSITE" id="PS50110"/>
    </source>
</evidence>
<dbReference type="PANTHER" id="PTHR43214">
    <property type="entry name" value="TWO-COMPONENT RESPONSE REGULATOR"/>
    <property type="match status" value="1"/>
</dbReference>
<dbReference type="InterPro" id="IPR016032">
    <property type="entry name" value="Sig_transdc_resp-reg_C-effctor"/>
</dbReference>
<dbReference type="Pfam" id="PF00196">
    <property type="entry name" value="GerE"/>
    <property type="match status" value="1"/>
</dbReference>
<evidence type="ECO:0000256" key="3">
    <source>
        <dbReference type="PROSITE-ProRule" id="PRU00169"/>
    </source>
</evidence>
<evidence type="ECO:0000259" key="4">
    <source>
        <dbReference type="PROSITE" id="PS50043"/>
    </source>
</evidence>
<keyword evidence="7" id="KW-1185">Reference proteome</keyword>
<comment type="caution">
    <text evidence="6">The sequence shown here is derived from an EMBL/GenBank/DDBJ whole genome shotgun (WGS) entry which is preliminary data.</text>
</comment>
<dbReference type="Gene3D" id="3.40.50.2300">
    <property type="match status" value="1"/>
</dbReference>
<dbReference type="PRINTS" id="PR00038">
    <property type="entry name" value="HTHLUXR"/>
</dbReference>
<protein>
    <submittedName>
        <fullName evidence="6">Response regulator</fullName>
    </submittedName>
</protein>
<feature type="domain" description="Response regulatory" evidence="5">
    <location>
        <begin position="3"/>
        <end position="119"/>
    </location>
</feature>
<sequence length="215" mass="23005">MTRVLLADDHPLVRQGLRAVFGTVEDIEVVGEVSDGRETVRRTVELAPDVVLMDLQMPGLHGIEATREILARRPATAVLVLTMFEDDDTVFAAVRAGALGYLVKGAEGRDIIAAVRAAASGQPVFGAALAGRLREWFATPPARDRPFPQLTARELEILDRLASGLSNAEIGRTLHLSGKTVANNVSTILTKLQVPTRTQAIVQAREAGLGRTPGS</sequence>
<dbReference type="SMART" id="SM00448">
    <property type="entry name" value="REC"/>
    <property type="match status" value="1"/>
</dbReference>
<reference evidence="7" key="1">
    <citation type="journal article" date="2019" name="Int. J. Syst. Evol. Microbiol.">
        <title>The Global Catalogue of Microorganisms (GCM) 10K type strain sequencing project: providing services to taxonomists for standard genome sequencing and annotation.</title>
        <authorList>
            <consortium name="The Broad Institute Genomics Platform"/>
            <consortium name="The Broad Institute Genome Sequencing Center for Infectious Disease"/>
            <person name="Wu L."/>
            <person name="Ma J."/>
        </authorList>
    </citation>
    <scope>NUCLEOTIDE SEQUENCE [LARGE SCALE GENOMIC DNA]</scope>
    <source>
        <strain evidence="7">CGMCC 4.7152</strain>
    </source>
</reference>
<accession>A0ABV9WHK1</accession>
<evidence type="ECO:0000256" key="2">
    <source>
        <dbReference type="ARBA" id="ARBA00023125"/>
    </source>
</evidence>
<dbReference type="SUPFAM" id="SSF46894">
    <property type="entry name" value="C-terminal effector domain of the bipartite response regulators"/>
    <property type="match status" value="1"/>
</dbReference>
<dbReference type="InterPro" id="IPR000792">
    <property type="entry name" value="Tscrpt_reg_LuxR_C"/>
</dbReference>
<dbReference type="EMBL" id="JBHSIU010000130">
    <property type="protein sequence ID" value="MFC5007963.1"/>
    <property type="molecule type" value="Genomic_DNA"/>
</dbReference>
<keyword evidence="2" id="KW-0238">DNA-binding</keyword>
<proteinExistence type="predicted"/>
<feature type="domain" description="HTH luxR-type" evidence="4">
    <location>
        <begin position="143"/>
        <end position="208"/>
    </location>
</feature>
<gene>
    <name evidence="6" type="ORF">ACFPIJ_60400</name>
</gene>
<evidence type="ECO:0000313" key="6">
    <source>
        <dbReference type="EMBL" id="MFC5007963.1"/>
    </source>
</evidence>
<dbReference type="PANTHER" id="PTHR43214:SF43">
    <property type="entry name" value="TWO-COMPONENT RESPONSE REGULATOR"/>
    <property type="match status" value="1"/>
</dbReference>
<dbReference type="PROSITE" id="PS50043">
    <property type="entry name" value="HTH_LUXR_2"/>
    <property type="match status" value="1"/>
</dbReference>
<evidence type="ECO:0000256" key="1">
    <source>
        <dbReference type="ARBA" id="ARBA00022553"/>
    </source>
</evidence>
<dbReference type="RefSeq" id="WP_380128604.1">
    <property type="nucleotide sequence ID" value="NZ_JBHSIU010000130.1"/>
</dbReference>
<keyword evidence="1 3" id="KW-0597">Phosphoprotein</keyword>
<dbReference type="PROSITE" id="PS50110">
    <property type="entry name" value="RESPONSE_REGULATORY"/>
    <property type="match status" value="1"/>
</dbReference>
<dbReference type="SUPFAM" id="SSF52172">
    <property type="entry name" value="CheY-like"/>
    <property type="match status" value="1"/>
</dbReference>
<dbReference type="CDD" id="cd17535">
    <property type="entry name" value="REC_NarL-like"/>
    <property type="match status" value="1"/>
</dbReference>
<dbReference type="SMART" id="SM00421">
    <property type="entry name" value="HTH_LUXR"/>
    <property type="match status" value="1"/>
</dbReference>
<dbReference type="CDD" id="cd06170">
    <property type="entry name" value="LuxR_C_like"/>
    <property type="match status" value="1"/>
</dbReference>
<dbReference type="InterPro" id="IPR001789">
    <property type="entry name" value="Sig_transdc_resp-reg_receiver"/>
</dbReference>
<organism evidence="6 7">
    <name type="scientific">Dactylosporangium cerinum</name>
    <dbReference type="NCBI Taxonomy" id="1434730"/>
    <lineage>
        <taxon>Bacteria</taxon>
        <taxon>Bacillati</taxon>
        <taxon>Actinomycetota</taxon>
        <taxon>Actinomycetes</taxon>
        <taxon>Micromonosporales</taxon>
        <taxon>Micromonosporaceae</taxon>
        <taxon>Dactylosporangium</taxon>
    </lineage>
</organism>
<dbReference type="InterPro" id="IPR039420">
    <property type="entry name" value="WalR-like"/>
</dbReference>